<dbReference type="AlphaFoldDB" id="A0A0K8NUJ8"/>
<dbReference type="InterPro" id="IPR037147">
    <property type="entry name" value="Ribosomal_bL28_sf"/>
</dbReference>
<gene>
    <name evidence="5" type="primary">rpmB</name>
    <name evidence="6" type="ORF">ISF6_0066</name>
</gene>
<comment type="caution">
    <text evidence="6">The sequence shown here is derived from an EMBL/GenBank/DDBJ whole genome shotgun (WGS) entry which is preliminary data.</text>
</comment>
<evidence type="ECO:0000313" key="7">
    <source>
        <dbReference type="Proteomes" id="UP000037660"/>
    </source>
</evidence>
<evidence type="ECO:0000256" key="5">
    <source>
        <dbReference type="HAMAP-Rule" id="MF_00373"/>
    </source>
</evidence>
<dbReference type="InterPro" id="IPR001383">
    <property type="entry name" value="Ribosomal_bL28_bact-type"/>
</dbReference>
<dbReference type="Gene3D" id="2.30.170.40">
    <property type="entry name" value="Ribosomal protein L28/L24"/>
    <property type="match status" value="1"/>
</dbReference>
<protein>
    <recommendedName>
        <fullName evidence="4 5">Large ribosomal subunit protein bL28</fullName>
    </recommendedName>
</protein>
<dbReference type="GO" id="GO:0006412">
    <property type="term" value="P:translation"/>
    <property type="evidence" value="ECO:0007669"/>
    <property type="project" value="UniProtKB-UniRule"/>
</dbReference>
<evidence type="ECO:0000256" key="1">
    <source>
        <dbReference type="ARBA" id="ARBA00008760"/>
    </source>
</evidence>
<dbReference type="EMBL" id="BBYR01000001">
    <property type="protein sequence ID" value="GAP33620.1"/>
    <property type="molecule type" value="Genomic_DNA"/>
</dbReference>
<organism evidence="6 7">
    <name type="scientific">Piscinibacter sakaiensis</name>
    <name type="common">Ideonella sakaiensis</name>
    <dbReference type="NCBI Taxonomy" id="1547922"/>
    <lineage>
        <taxon>Bacteria</taxon>
        <taxon>Pseudomonadati</taxon>
        <taxon>Pseudomonadota</taxon>
        <taxon>Betaproteobacteria</taxon>
        <taxon>Burkholderiales</taxon>
        <taxon>Sphaerotilaceae</taxon>
        <taxon>Piscinibacter</taxon>
    </lineage>
</organism>
<name>A0A0K8NUJ8_PISS1</name>
<reference evidence="6 7" key="2">
    <citation type="journal article" date="2016" name="Science">
        <title>A bacterium that degrades and assimilates poly(ethylene terephthalate).</title>
        <authorList>
            <person name="Yoshida S."/>
            <person name="Hiraga K."/>
            <person name="Takehana T."/>
            <person name="Taniguchi I."/>
            <person name="Yamaji H."/>
            <person name="Maeda Y."/>
            <person name="Toyohara K."/>
            <person name="Miyamoto K."/>
            <person name="Kimura Y."/>
            <person name="Oda K."/>
        </authorList>
    </citation>
    <scope>NUCLEOTIDE SEQUENCE [LARGE SCALE GENOMIC DNA]</scope>
    <source>
        <strain evidence="7">NBRC 110686 / TISTR 2288 / 201-F6</strain>
    </source>
</reference>
<keyword evidence="3 5" id="KW-0687">Ribonucleoprotein</keyword>
<proteinExistence type="inferred from homology"/>
<dbReference type="GO" id="GO:0022625">
    <property type="term" value="C:cytosolic large ribosomal subunit"/>
    <property type="evidence" value="ECO:0007669"/>
    <property type="project" value="TreeGrafter"/>
</dbReference>
<keyword evidence="7" id="KW-1185">Reference proteome</keyword>
<reference evidence="7" key="1">
    <citation type="submission" date="2015-07" db="EMBL/GenBank/DDBJ databases">
        <title>Discovery of a poly(ethylene terephthalate assimilation.</title>
        <authorList>
            <person name="Yoshida S."/>
            <person name="Hiraga K."/>
            <person name="Takehana T."/>
            <person name="Taniguchi I."/>
            <person name="Yamaji H."/>
            <person name="Maeda Y."/>
            <person name="Toyohara K."/>
            <person name="Miyamoto K."/>
            <person name="Kimura Y."/>
            <person name="Oda K."/>
        </authorList>
    </citation>
    <scope>NUCLEOTIDE SEQUENCE [LARGE SCALE GENOMIC DNA]</scope>
    <source>
        <strain evidence="7">NBRC 110686 / TISTR 2288 / 201-F6</strain>
    </source>
</reference>
<sequence>MLSNKCSAAASSPIFHARKAAPDGAPGASVFLNVYSWESVMARVCQVTGKRPMVGNNVSHANNKTKRRFLPNLQYRRFWLEAENRWVRLRISNAALRLIDKVGIEQVVADLRARGEL</sequence>
<dbReference type="GO" id="GO:0003735">
    <property type="term" value="F:structural constituent of ribosome"/>
    <property type="evidence" value="ECO:0007669"/>
    <property type="project" value="InterPro"/>
</dbReference>
<evidence type="ECO:0000256" key="2">
    <source>
        <dbReference type="ARBA" id="ARBA00022980"/>
    </source>
</evidence>
<dbReference type="HAMAP" id="MF_00373">
    <property type="entry name" value="Ribosomal_bL28"/>
    <property type="match status" value="1"/>
</dbReference>
<dbReference type="PANTHER" id="PTHR13528:SF2">
    <property type="entry name" value="LARGE RIBOSOMAL SUBUNIT PROTEIN BL28M"/>
    <property type="match status" value="1"/>
</dbReference>
<comment type="similarity">
    <text evidence="1 5">Belongs to the bacterial ribosomal protein bL28 family.</text>
</comment>
<dbReference type="FunFam" id="2.30.170.40:FF:000001">
    <property type="entry name" value="50S ribosomal protein L28"/>
    <property type="match status" value="1"/>
</dbReference>
<evidence type="ECO:0000256" key="4">
    <source>
        <dbReference type="ARBA" id="ARBA00035174"/>
    </source>
</evidence>
<dbReference type="InterPro" id="IPR034704">
    <property type="entry name" value="Ribosomal_bL28/bL31-like_sf"/>
</dbReference>
<dbReference type="PANTHER" id="PTHR13528">
    <property type="entry name" value="39S RIBOSOMAL PROTEIN L28, MITOCHONDRIAL"/>
    <property type="match status" value="1"/>
</dbReference>
<dbReference type="InterPro" id="IPR026569">
    <property type="entry name" value="Ribosomal_bL28"/>
</dbReference>
<dbReference type="Pfam" id="PF00830">
    <property type="entry name" value="Ribosomal_L28"/>
    <property type="match status" value="1"/>
</dbReference>
<dbReference type="STRING" id="1547922.ISF6_0066"/>
<evidence type="ECO:0000256" key="3">
    <source>
        <dbReference type="ARBA" id="ARBA00023274"/>
    </source>
</evidence>
<dbReference type="NCBIfam" id="TIGR00009">
    <property type="entry name" value="L28"/>
    <property type="match status" value="1"/>
</dbReference>
<evidence type="ECO:0000313" key="6">
    <source>
        <dbReference type="EMBL" id="GAP33620.1"/>
    </source>
</evidence>
<keyword evidence="2 5" id="KW-0689">Ribosomal protein</keyword>
<accession>A0A0K8NUJ8</accession>
<dbReference type="SUPFAM" id="SSF143800">
    <property type="entry name" value="L28p-like"/>
    <property type="match status" value="1"/>
</dbReference>
<dbReference type="Proteomes" id="UP000037660">
    <property type="component" value="Unassembled WGS sequence"/>
</dbReference>